<keyword evidence="2" id="KW-0648">Protein biosynthesis</keyword>
<dbReference type="InterPro" id="IPR027417">
    <property type="entry name" value="P-loop_NTPase"/>
</dbReference>
<protein>
    <submittedName>
        <fullName evidence="5">Ribosome protection-type tetracycline resistance related proteins, group 2</fullName>
    </submittedName>
</protein>
<accession>A0A401FIK7</accession>
<dbReference type="GO" id="GO:0003924">
    <property type="term" value="F:GTPase activity"/>
    <property type="evidence" value="ECO:0007669"/>
    <property type="project" value="InterPro"/>
</dbReference>
<evidence type="ECO:0000313" key="5">
    <source>
        <dbReference type="EMBL" id="GAY72091.1"/>
    </source>
</evidence>
<name>A0A401FIK7_9LACO</name>
<keyword evidence="1" id="KW-0547">Nucleotide-binding</keyword>
<dbReference type="InterPro" id="IPR000795">
    <property type="entry name" value="T_Tr_GTP-bd_dom"/>
</dbReference>
<evidence type="ECO:0000256" key="3">
    <source>
        <dbReference type="ARBA" id="ARBA00023134"/>
    </source>
</evidence>
<feature type="domain" description="Tr-type G" evidence="4">
    <location>
        <begin position="5"/>
        <end position="56"/>
    </location>
</feature>
<dbReference type="AlphaFoldDB" id="A0A401FIK7"/>
<keyword evidence="6" id="KW-1185">Reference proteome</keyword>
<evidence type="ECO:0000313" key="6">
    <source>
        <dbReference type="Proteomes" id="UP000286974"/>
    </source>
</evidence>
<dbReference type="Proteomes" id="UP000286974">
    <property type="component" value="Unassembled WGS sequence"/>
</dbReference>
<proteinExistence type="predicted"/>
<dbReference type="Gene3D" id="3.40.50.300">
    <property type="entry name" value="P-loop containing nucleotide triphosphate hydrolases"/>
    <property type="match status" value="2"/>
</dbReference>
<dbReference type="GO" id="GO:0005525">
    <property type="term" value="F:GTP binding"/>
    <property type="evidence" value="ECO:0007669"/>
    <property type="project" value="UniProtKB-KW"/>
</dbReference>
<dbReference type="EMBL" id="BEXA01000001">
    <property type="protein sequence ID" value="GAY72091.1"/>
    <property type="molecule type" value="Genomic_DNA"/>
</dbReference>
<evidence type="ECO:0000259" key="4">
    <source>
        <dbReference type="Pfam" id="PF00009"/>
    </source>
</evidence>
<sequence>MKKIVAGIVAHVDAGKTTLSEALLYKTGALKTLGRVDNGDAFLDPDALEKARGITIFRIKLIWNITIYRLLC</sequence>
<evidence type="ECO:0000256" key="2">
    <source>
        <dbReference type="ARBA" id="ARBA00022917"/>
    </source>
</evidence>
<dbReference type="Pfam" id="PF00009">
    <property type="entry name" value="GTP_EFTU"/>
    <property type="match status" value="1"/>
</dbReference>
<comment type="caution">
    <text evidence="5">The sequence shown here is derived from an EMBL/GenBank/DDBJ whole genome shotgun (WGS) entry which is preliminary data.</text>
</comment>
<evidence type="ECO:0000256" key="1">
    <source>
        <dbReference type="ARBA" id="ARBA00022741"/>
    </source>
</evidence>
<keyword evidence="3" id="KW-0342">GTP-binding</keyword>
<organism evidence="5 6">
    <name type="scientific">Lentilactobacillus kosonis</name>
    <dbReference type="NCBI Taxonomy" id="2810561"/>
    <lineage>
        <taxon>Bacteria</taxon>
        <taxon>Bacillati</taxon>
        <taxon>Bacillota</taxon>
        <taxon>Bacilli</taxon>
        <taxon>Lactobacillales</taxon>
        <taxon>Lactobacillaceae</taxon>
        <taxon>Lentilactobacillus</taxon>
    </lineage>
</organism>
<gene>
    <name evidence="5" type="ORF">NBRC111893_237</name>
</gene>
<dbReference type="GO" id="GO:0032790">
    <property type="term" value="P:ribosome disassembly"/>
    <property type="evidence" value="ECO:0007669"/>
    <property type="project" value="TreeGrafter"/>
</dbReference>
<reference evidence="5 6" key="1">
    <citation type="submission" date="2017-11" db="EMBL/GenBank/DDBJ databases">
        <title>Draft Genome Sequence of Lactobacillus curieae NBRC 111893 isolated from Koso, a Japanese sugar-Vegetable Fermented Beverage.</title>
        <authorList>
            <person name="Chiou T.Y."/>
            <person name="Oshima K."/>
            <person name="Suda W."/>
            <person name="Hattori M."/>
            <person name="Takahashi T."/>
        </authorList>
    </citation>
    <scope>NUCLEOTIDE SEQUENCE [LARGE SCALE GENOMIC DNA]</scope>
    <source>
        <strain evidence="5 6">NBRC111893</strain>
    </source>
</reference>
<dbReference type="PANTHER" id="PTHR43261">
    <property type="entry name" value="TRANSLATION ELONGATION FACTOR G-RELATED"/>
    <property type="match status" value="1"/>
</dbReference>
<dbReference type="GO" id="GO:0006412">
    <property type="term" value="P:translation"/>
    <property type="evidence" value="ECO:0007669"/>
    <property type="project" value="UniProtKB-KW"/>
</dbReference>
<dbReference type="SUPFAM" id="SSF52540">
    <property type="entry name" value="P-loop containing nucleoside triphosphate hydrolases"/>
    <property type="match status" value="1"/>
</dbReference>
<dbReference type="PANTHER" id="PTHR43261:SF1">
    <property type="entry name" value="RIBOSOME-RELEASING FACTOR 2, MITOCHONDRIAL"/>
    <property type="match status" value="1"/>
</dbReference>